<dbReference type="InterPro" id="IPR028896">
    <property type="entry name" value="GcvT/YgfZ/DmdA"/>
</dbReference>
<dbReference type="Proteomes" id="UP000515811">
    <property type="component" value="Chromosome"/>
</dbReference>
<dbReference type="GO" id="GO:0032259">
    <property type="term" value="P:methylation"/>
    <property type="evidence" value="ECO:0007669"/>
    <property type="project" value="UniProtKB-KW"/>
</dbReference>
<dbReference type="InterPro" id="IPR027266">
    <property type="entry name" value="TrmE/GcvT-like"/>
</dbReference>
<comment type="similarity">
    <text evidence="1">Belongs to the GcvT family.</text>
</comment>
<feature type="binding site" evidence="7">
    <location>
        <position position="201"/>
    </location>
    <ligand>
        <name>substrate</name>
    </ligand>
</feature>
<evidence type="ECO:0000313" key="10">
    <source>
        <dbReference type="EMBL" id="QNN59205.1"/>
    </source>
</evidence>
<keyword evidence="11" id="KW-1185">Reference proteome</keyword>
<dbReference type="NCBIfam" id="NF001567">
    <property type="entry name" value="PRK00389.1"/>
    <property type="match status" value="1"/>
</dbReference>
<dbReference type="GO" id="GO:0006546">
    <property type="term" value="P:glycine catabolic process"/>
    <property type="evidence" value="ECO:0007669"/>
    <property type="project" value="InterPro"/>
</dbReference>
<dbReference type="Gene3D" id="3.30.1360.120">
    <property type="entry name" value="Probable tRNA modification gtpase trme, domain 1"/>
    <property type="match status" value="1"/>
</dbReference>
<keyword evidence="4 10" id="KW-0808">Transferase</keyword>
<evidence type="ECO:0000256" key="2">
    <source>
        <dbReference type="ARBA" id="ARBA00012616"/>
    </source>
</evidence>
<dbReference type="EMBL" id="CP060714">
    <property type="protein sequence ID" value="QNN59205.1"/>
    <property type="molecule type" value="Genomic_DNA"/>
</dbReference>
<dbReference type="KEGG" id="drg:H9K76_10720"/>
<evidence type="ECO:0000256" key="4">
    <source>
        <dbReference type="ARBA" id="ARBA00022679"/>
    </source>
</evidence>
<dbReference type="GO" id="GO:0005960">
    <property type="term" value="C:glycine cleavage complex"/>
    <property type="evidence" value="ECO:0007669"/>
    <property type="project" value="InterPro"/>
</dbReference>
<dbReference type="PIRSF" id="PIRSF006487">
    <property type="entry name" value="GcvT"/>
    <property type="match status" value="1"/>
</dbReference>
<name>A0A7G9RUD0_9BURK</name>
<dbReference type="AlphaFoldDB" id="A0A7G9RUD0"/>
<reference evidence="10 11" key="1">
    <citation type="submission" date="2020-08" db="EMBL/GenBank/DDBJ databases">
        <title>Genome sequence of Diaphorobacter ruginosibacter DSM 27467T.</title>
        <authorList>
            <person name="Hyun D.-W."/>
            <person name="Bae J.-W."/>
        </authorList>
    </citation>
    <scope>NUCLEOTIDE SEQUENCE [LARGE SCALE GENOMIC DNA]</scope>
    <source>
        <strain evidence="10 11">DSM 27467</strain>
    </source>
</reference>
<dbReference type="NCBIfam" id="TIGR00528">
    <property type="entry name" value="gcvT"/>
    <property type="match status" value="1"/>
</dbReference>
<dbReference type="PANTHER" id="PTHR43757">
    <property type="entry name" value="AMINOMETHYLTRANSFERASE"/>
    <property type="match status" value="1"/>
</dbReference>
<evidence type="ECO:0000256" key="1">
    <source>
        <dbReference type="ARBA" id="ARBA00008609"/>
    </source>
</evidence>
<accession>A0A7G9RUD0</accession>
<dbReference type="Gene3D" id="3.30.70.1400">
    <property type="entry name" value="Aminomethyltransferase beta-barrel domains"/>
    <property type="match status" value="1"/>
</dbReference>
<comment type="catalytic activity">
    <reaction evidence="6">
        <text>N(6)-[(R)-S(8)-aminomethyldihydrolipoyl]-L-lysyl-[protein] + (6S)-5,6,7,8-tetrahydrofolate = N(6)-[(R)-dihydrolipoyl]-L-lysyl-[protein] + (6R)-5,10-methylene-5,6,7,8-tetrahydrofolate + NH4(+)</text>
        <dbReference type="Rhea" id="RHEA:16945"/>
        <dbReference type="Rhea" id="RHEA-COMP:10475"/>
        <dbReference type="Rhea" id="RHEA-COMP:10492"/>
        <dbReference type="ChEBI" id="CHEBI:15636"/>
        <dbReference type="ChEBI" id="CHEBI:28938"/>
        <dbReference type="ChEBI" id="CHEBI:57453"/>
        <dbReference type="ChEBI" id="CHEBI:83100"/>
        <dbReference type="ChEBI" id="CHEBI:83143"/>
        <dbReference type="EC" id="2.1.2.10"/>
    </reaction>
</comment>
<keyword evidence="10" id="KW-0489">Methyltransferase</keyword>
<dbReference type="GO" id="GO:0004047">
    <property type="term" value="F:aminomethyltransferase activity"/>
    <property type="evidence" value="ECO:0007669"/>
    <property type="project" value="UniProtKB-EC"/>
</dbReference>
<evidence type="ECO:0000259" key="9">
    <source>
        <dbReference type="Pfam" id="PF08669"/>
    </source>
</evidence>
<dbReference type="Gene3D" id="2.40.30.110">
    <property type="entry name" value="Aminomethyltransferase beta-barrel domains"/>
    <property type="match status" value="1"/>
</dbReference>
<proteinExistence type="inferred from homology"/>
<sequence length="378" mass="40448">MSAPSPATPLLTTPLNALHIELGAKMVPFAGYSMPVQYPAGLMAEHNHTRSAAGLFDVSHMGQLRLVGADAAAAFETLMPVDVIGLGVGKQRYGLLLNDEGGIIDDLMFFNRGKDIFVIVNGACKVGDIAHIIERIGHRCEVIPMPERGLLALQGPQAAAVLSRLVPGVEKLVFMTGGEFQWKNADLFITRSGYTGEDGFEISVHESRAEEFARALLAQAEVKPIGLGARNSLRLEAGLCLYGNDIDNGTTPPEAALNWAIQKVRRTGGERAGGFPGAARILAQIDQPDTLARKRVGLIAKERIPVREPAELQNAEGQNIGRITSGLLSPTLNQPVALAYVQTAYAKPGTEILAIVRGKQVPMVVSATPFVPTNYFRG</sequence>
<dbReference type="GO" id="GO:0008483">
    <property type="term" value="F:transaminase activity"/>
    <property type="evidence" value="ECO:0007669"/>
    <property type="project" value="UniProtKB-KW"/>
</dbReference>
<evidence type="ECO:0000256" key="5">
    <source>
        <dbReference type="ARBA" id="ARBA00031395"/>
    </source>
</evidence>
<dbReference type="SUPFAM" id="SSF103025">
    <property type="entry name" value="Folate-binding domain"/>
    <property type="match status" value="1"/>
</dbReference>
<dbReference type="InterPro" id="IPR006223">
    <property type="entry name" value="GcvT"/>
</dbReference>
<dbReference type="NCBIfam" id="NF010093">
    <property type="entry name" value="PRK13579.1"/>
    <property type="match status" value="1"/>
</dbReference>
<feature type="domain" description="GCVT N-terminal" evidence="8">
    <location>
        <begin position="17"/>
        <end position="263"/>
    </location>
</feature>
<gene>
    <name evidence="10" type="primary">gcvT</name>
    <name evidence="10" type="ORF">H9K76_10720</name>
</gene>
<evidence type="ECO:0000256" key="7">
    <source>
        <dbReference type="PIRSR" id="PIRSR006487-1"/>
    </source>
</evidence>
<dbReference type="EC" id="2.1.2.10" evidence="2"/>
<organism evidence="10 11">
    <name type="scientific">Diaphorobacter ruginosibacter</name>
    <dbReference type="NCBI Taxonomy" id="1715720"/>
    <lineage>
        <taxon>Bacteria</taxon>
        <taxon>Pseudomonadati</taxon>
        <taxon>Pseudomonadota</taxon>
        <taxon>Betaproteobacteria</taxon>
        <taxon>Burkholderiales</taxon>
        <taxon>Comamonadaceae</taxon>
        <taxon>Diaphorobacter</taxon>
    </lineage>
</organism>
<feature type="domain" description="Aminomethyltransferase C-terminal" evidence="9">
    <location>
        <begin position="293"/>
        <end position="371"/>
    </location>
</feature>
<dbReference type="SUPFAM" id="SSF101790">
    <property type="entry name" value="Aminomethyltransferase beta-barrel domain"/>
    <property type="match status" value="1"/>
</dbReference>
<dbReference type="Pfam" id="PF01571">
    <property type="entry name" value="GCV_T"/>
    <property type="match status" value="1"/>
</dbReference>
<evidence type="ECO:0000313" key="11">
    <source>
        <dbReference type="Proteomes" id="UP000515811"/>
    </source>
</evidence>
<dbReference type="PANTHER" id="PTHR43757:SF2">
    <property type="entry name" value="AMINOMETHYLTRANSFERASE, MITOCHONDRIAL"/>
    <property type="match status" value="1"/>
</dbReference>
<evidence type="ECO:0000259" key="8">
    <source>
        <dbReference type="Pfam" id="PF01571"/>
    </source>
</evidence>
<evidence type="ECO:0000256" key="6">
    <source>
        <dbReference type="ARBA" id="ARBA00047665"/>
    </source>
</evidence>
<keyword evidence="3" id="KW-0032">Aminotransferase</keyword>
<dbReference type="InterPro" id="IPR006222">
    <property type="entry name" value="GCVT_N"/>
</dbReference>
<dbReference type="Gene3D" id="4.10.1250.10">
    <property type="entry name" value="Aminomethyltransferase fragment"/>
    <property type="match status" value="1"/>
</dbReference>
<dbReference type="RefSeq" id="WP_187600212.1">
    <property type="nucleotide sequence ID" value="NZ_CP060714.1"/>
</dbReference>
<protein>
    <recommendedName>
        <fullName evidence="2">aminomethyltransferase</fullName>
        <ecNumber evidence="2">2.1.2.10</ecNumber>
    </recommendedName>
    <alternativeName>
        <fullName evidence="5">Glycine cleavage system T protein</fullName>
    </alternativeName>
</protein>
<evidence type="ECO:0000256" key="3">
    <source>
        <dbReference type="ARBA" id="ARBA00022576"/>
    </source>
</evidence>
<dbReference type="GO" id="GO:0008168">
    <property type="term" value="F:methyltransferase activity"/>
    <property type="evidence" value="ECO:0007669"/>
    <property type="project" value="UniProtKB-KW"/>
</dbReference>
<dbReference type="Pfam" id="PF08669">
    <property type="entry name" value="GCV_T_C"/>
    <property type="match status" value="1"/>
</dbReference>
<dbReference type="InterPro" id="IPR029043">
    <property type="entry name" value="GcvT/YgfZ_C"/>
</dbReference>
<dbReference type="InterPro" id="IPR013977">
    <property type="entry name" value="GcvT_C"/>
</dbReference>